<evidence type="ECO:0000313" key="3">
    <source>
        <dbReference type="EnsemblMetazoa" id="CapteP206544"/>
    </source>
</evidence>
<dbReference type="AlphaFoldDB" id="R7UX94"/>
<organism evidence="2">
    <name type="scientific">Capitella teleta</name>
    <name type="common">Polychaete worm</name>
    <dbReference type="NCBI Taxonomy" id="283909"/>
    <lineage>
        <taxon>Eukaryota</taxon>
        <taxon>Metazoa</taxon>
        <taxon>Spiralia</taxon>
        <taxon>Lophotrochozoa</taxon>
        <taxon>Annelida</taxon>
        <taxon>Polychaeta</taxon>
        <taxon>Sedentaria</taxon>
        <taxon>Scolecida</taxon>
        <taxon>Capitellidae</taxon>
        <taxon>Capitella</taxon>
    </lineage>
</organism>
<reference evidence="4" key="1">
    <citation type="submission" date="2012-12" db="EMBL/GenBank/DDBJ databases">
        <authorList>
            <person name="Hellsten U."/>
            <person name="Grimwood J."/>
            <person name="Chapman J.A."/>
            <person name="Shapiro H."/>
            <person name="Aerts A."/>
            <person name="Otillar R.P."/>
            <person name="Terry A.Y."/>
            <person name="Boore J.L."/>
            <person name="Simakov O."/>
            <person name="Marletaz F."/>
            <person name="Cho S.-J."/>
            <person name="Edsinger-Gonzales E."/>
            <person name="Havlak P."/>
            <person name="Kuo D.-H."/>
            <person name="Larsson T."/>
            <person name="Lv J."/>
            <person name="Arendt D."/>
            <person name="Savage R."/>
            <person name="Osoegawa K."/>
            <person name="de Jong P."/>
            <person name="Lindberg D.R."/>
            <person name="Seaver E.C."/>
            <person name="Weisblat D.A."/>
            <person name="Putnam N.H."/>
            <person name="Grigoriev I.V."/>
            <person name="Rokhsar D.S."/>
        </authorList>
    </citation>
    <scope>NUCLEOTIDE SEQUENCE</scope>
    <source>
        <strain evidence="4">I ESC-2004</strain>
    </source>
</reference>
<dbReference type="STRING" id="283909.R7UX94"/>
<reference evidence="3" key="3">
    <citation type="submission" date="2015-06" db="UniProtKB">
        <authorList>
            <consortium name="EnsemblMetazoa"/>
        </authorList>
    </citation>
    <scope>IDENTIFICATION</scope>
</reference>
<feature type="coiled-coil region" evidence="1">
    <location>
        <begin position="69"/>
        <end position="96"/>
    </location>
</feature>
<evidence type="ECO:0008006" key="5">
    <source>
        <dbReference type="Google" id="ProtNLM"/>
    </source>
</evidence>
<evidence type="ECO:0000256" key="1">
    <source>
        <dbReference type="SAM" id="Coils"/>
    </source>
</evidence>
<proteinExistence type="predicted"/>
<dbReference type="EMBL" id="KB297159">
    <property type="protein sequence ID" value="ELU10917.1"/>
    <property type="molecule type" value="Genomic_DNA"/>
</dbReference>
<dbReference type="EMBL" id="AMQN01020426">
    <property type="status" value="NOT_ANNOTATED_CDS"/>
    <property type="molecule type" value="Genomic_DNA"/>
</dbReference>
<evidence type="ECO:0000313" key="2">
    <source>
        <dbReference type="EMBL" id="ELU10917.1"/>
    </source>
</evidence>
<dbReference type="OMA" id="SAKSEHM"/>
<sequence>MEKFLLRACAELKIQENNLMEAKKRFSQCCVFFTVRAKSADSSVSPCDFFSLWMPFAADFKDLWKREQQRMVMKRIERAQKRVKEIQEERKKSVVSNTSPKSKKGLMSALFETENEEHIYLMFDCNFQLKNLVNKIKYCGPTSLIRISWRNITEDWI</sequence>
<name>R7UX94_CAPTE</name>
<reference evidence="2 4" key="2">
    <citation type="journal article" date="2013" name="Nature">
        <title>Insights into bilaterian evolution from three spiralian genomes.</title>
        <authorList>
            <person name="Simakov O."/>
            <person name="Marletaz F."/>
            <person name="Cho S.J."/>
            <person name="Edsinger-Gonzales E."/>
            <person name="Havlak P."/>
            <person name="Hellsten U."/>
            <person name="Kuo D.H."/>
            <person name="Larsson T."/>
            <person name="Lv J."/>
            <person name="Arendt D."/>
            <person name="Savage R."/>
            <person name="Osoegawa K."/>
            <person name="de Jong P."/>
            <person name="Grimwood J."/>
            <person name="Chapman J.A."/>
            <person name="Shapiro H."/>
            <person name="Aerts A."/>
            <person name="Otillar R.P."/>
            <person name="Terry A.Y."/>
            <person name="Boore J.L."/>
            <person name="Grigoriev I.V."/>
            <person name="Lindberg D.R."/>
            <person name="Seaver E.C."/>
            <person name="Weisblat D.A."/>
            <person name="Putnam N.H."/>
            <person name="Rokhsar D.S."/>
        </authorList>
    </citation>
    <scope>NUCLEOTIDE SEQUENCE</scope>
    <source>
        <strain evidence="2 4">I ESC-2004</strain>
    </source>
</reference>
<gene>
    <name evidence="2" type="ORF">CAPTEDRAFT_206544</name>
</gene>
<dbReference type="EMBL" id="AMQN01020425">
    <property type="status" value="NOT_ANNOTATED_CDS"/>
    <property type="molecule type" value="Genomic_DNA"/>
</dbReference>
<evidence type="ECO:0000313" key="4">
    <source>
        <dbReference type="Proteomes" id="UP000014760"/>
    </source>
</evidence>
<keyword evidence="4" id="KW-1185">Reference proteome</keyword>
<keyword evidence="1" id="KW-0175">Coiled coil</keyword>
<dbReference type="InterPro" id="IPR042201">
    <property type="entry name" value="FH2_Formin_sf"/>
</dbReference>
<dbReference type="EnsemblMetazoa" id="CapteT206544">
    <property type="protein sequence ID" value="CapteP206544"/>
    <property type="gene ID" value="CapteG206544"/>
</dbReference>
<dbReference type="SUPFAM" id="SSF101447">
    <property type="entry name" value="Formin homology 2 domain (FH2 domain)"/>
    <property type="match status" value="1"/>
</dbReference>
<dbReference type="HOGENOM" id="CLU_1679590_0_0_1"/>
<accession>R7UX94</accession>
<dbReference type="OrthoDB" id="427644at2759"/>
<dbReference type="Gene3D" id="1.20.58.2220">
    <property type="entry name" value="Formin, FH2 domain"/>
    <property type="match status" value="1"/>
</dbReference>
<dbReference type="Proteomes" id="UP000014760">
    <property type="component" value="Unassembled WGS sequence"/>
</dbReference>
<protein>
    <recommendedName>
        <fullName evidence="5">FH2 domain-containing protein</fullName>
    </recommendedName>
</protein>